<name>A0ABP0HLJ1_9DINO</name>
<organism evidence="1 2">
    <name type="scientific">Durusdinium trenchii</name>
    <dbReference type="NCBI Taxonomy" id="1381693"/>
    <lineage>
        <taxon>Eukaryota</taxon>
        <taxon>Sar</taxon>
        <taxon>Alveolata</taxon>
        <taxon>Dinophyceae</taxon>
        <taxon>Suessiales</taxon>
        <taxon>Symbiodiniaceae</taxon>
        <taxon>Durusdinium</taxon>
    </lineage>
</organism>
<dbReference type="Proteomes" id="UP001642484">
    <property type="component" value="Unassembled WGS sequence"/>
</dbReference>
<comment type="caution">
    <text evidence="1">The sequence shown here is derived from an EMBL/GenBank/DDBJ whole genome shotgun (WGS) entry which is preliminary data.</text>
</comment>
<accession>A0ABP0HLJ1</accession>
<proteinExistence type="predicted"/>
<protein>
    <submittedName>
        <fullName evidence="1">Uncharacterized protein</fullName>
    </submittedName>
</protein>
<gene>
    <name evidence="1" type="ORF">CCMP2556_LOCUS2310</name>
</gene>
<evidence type="ECO:0000313" key="1">
    <source>
        <dbReference type="EMBL" id="CAK8991093.1"/>
    </source>
</evidence>
<reference evidence="1 2" key="1">
    <citation type="submission" date="2024-02" db="EMBL/GenBank/DDBJ databases">
        <authorList>
            <person name="Chen Y."/>
            <person name="Shah S."/>
            <person name="Dougan E. K."/>
            <person name="Thang M."/>
            <person name="Chan C."/>
        </authorList>
    </citation>
    <scope>NUCLEOTIDE SEQUENCE [LARGE SCALE GENOMIC DNA]</scope>
</reference>
<dbReference type="EMBL" id="CAXAMN010000858">
    <property type="protein sequence ID" value="CAK8991093.1"/>
    <property type="molecule type" value="Genomic_DNA"/>
</dbReference>
<dbReference type="Gene3D" id="3.40.1000.10">
    <property type="entry name" value="Mog1/PsbP, alpha/beta/alpha sandwich"/>
    <property type="match status" value="1"/>
</dbReference>
<sequence length="260" mass="29119">MRRLWLAFPLLALWRVHFPRAFTELRLRRRDCYAGALLFSQQASAEEGSDLSQFIRFVEQDQIGWQIKLPKDWITIRKEAAPKGSEGGAKSLLFSGGPTQKSEIKVLRASVGSSKSNTLDFFLSKAPTMTKEEAAEALSKSYEKKPSTFRFKLLKSKVVDRSSGRILRYGFSVARCEGAQAEIEGQRACVKPGTEDKLEAIARHWEVATTVTSTDGHEPYALWIVECSVPSESWKEEAPQIKEIVDSFGVGTKAQLDELT</sequence>
<evidence type="ECO:0000313" key="2">
    <source>
        <dbReference type="Proteomes" id="UP001642484"/>
    </source>
</evidence>
<keyword evidence="2" id="KW-1185">Reference proteome</keyword>